<keyword evidence="2" id="KW-1185">Reference proteome</keyword>
<dbReference type="AlphaFoldDB" id="A0A7J0G0X1"/>
<dbReference type="PANTHER" id="PTHR32161">
    <property type="entry name" value="DPP6 N-TERMINAL DOMAIN-LIKE PROTEIN"/>
    <property type="match status" value="1"/>
</dbReference>
<dbReference type="PANTHER" id="PTHR32161:SF9">
    <property type="entry name" value="TOLB PROTEIN-LIKE PROTEIN"/>
    <property type="match status" value="1"/>
</dbReference>
<protein>
    <submittedName>
        <fullName evidence="1">TolB protein-like protein</fullName>
    </submittedName>
</protein>
<name>A0A7J0G0X1_9ERIC</name>
<gene>
    <name evidence="1" type="ORF">Acr_17g0000490</name>
</gene>
<comment type="caution">
    <text evidence="1">The sequence shown here is derived from an EMBL/GenBank/DDBJ whole genome shotgun (WGS) entry which is preliminary data.</text>
</comment>
<reference evidence="1 2" key="1">
    <citation type="submission" date="2019-07" db="EMBL/GenBank/DDBJ databases">
        <title>De Novo Assembly of kiwifruit Actinidia rufa.</title>
        <authorList>
            <person name="Sugita-Konishi S."/>
            <person name="Sato K."/>
            <person name="Mori E."/>
            <person name="Abe Y."/>
            <person name="Kisaki G."/>
            <person name="Hamano K."/>
            <person name="Suezawa K."/>
            <person name="Otani M."/>
            <person name="Fukuda T."/>
            <person name="Manabe T."/>
            <person name="Gomi K."/>
            <person name="Tabuchi M."/>
            <person name="Akimitsu K."/>
            <person name="Kataoka I."/>
        </authorList>
    </citation>
    <scope>NUCLEOTIDE SEQUENCE [LARGE SCALE GENOMIC DNA]</scope>
    <source>
        <strain evidence="2">cv. Fuchu</strain>
    </source>
</reference>
<evidence type="ECO:0000313" key="1">
    <source>
        <dbReference type="EMBL" id="GFZ04477.1"/>
    </source>
</evidence>
<accession>A0A7J0G0X1</accession>
<dbReference type="Proteomes" id="UP000585474">
    <property type="component" value="Unassembled WGS sequence"/>
</dbReference>
<dbReference type="OrthoDB" id="43744at2759"/>
<dbReference type="EMBL" id="BJWL01000017">
    <property type="protein sequence ID" value="GFZ04477.1"/>
    <property type="molecule type" value="Genomic_DNA"/>
</dbReference>
<sequence>MHNPDDVAAFGIYVIHLDHMGLRKIHVAGVDRSGGVDRERTIHVCYRADGEWLLLAANLEGVTAEPVSVPNQFQPFGDLHMVRLDGSGLLRLTCNGYENGTPKGYLGAEPDLGQLGLV</sequence>
<proteinExistence type="predicted"/>
<organism evidence="1 2">
    <name type="scientific">Actinidia rufa</name>
    <dbReference type="NCBI Taxonomy" id="165716"/>
    <lineage>
        <taxon>Eukaryota</taxon>
        <taxon>Viridiplantae</taxon>
        <taxon>Streptophyta</taxon>
        <taxon>Embryophyta</taxon>
        <taxon>Tracheophyta</taxon>
        <taxon>Spermatophyta</taxon>
        <taxon>Magnoliopsida</taxon>
        <taxon>eudicotyledons</taxon>
        <taxon>Gunneridae</taxon>
        <taxon>Pentapetalae</taxon>
        <taxon>asterids</taxon>
        <taxon>Ericales</taxon>
        <taxon>Actinidiaceae</taxon>
        <taxon>Actinidia</taxon>
    </lineage>
</organism>
<evidence type="ECO:0000313" key="2">
    <source>
        <dbReference type="Proteomes" id="UP000585474"/>
    </source>
</evidence>